<comment type="caution">
    <text evidence="1">The sequence shown here is derived from an EMBL/GenBank/DDBJ whole genome shotgun (WGS) entry which is preliminary data.</text>
</comment>
<gene>
    <name evidence="1" type="ORF">EEQ99_02445</name>
</gene>
<name>A0A432NYG3_9HYPH</name>
<accession>A0A432NYG3</accession>
<proteinExistence type="predicted"/>
<dbReference type="EMBL" id="RIBW01000001">
    <property type="protein sequence ID" value="RUM04426.1"/>
    <property type="molecule type" value="Genomic_DNA"/>
</dbReference>
<reference evidence="1 2" key="1">
    <citation type="journal article" date="2015" name="Int. J. Syst. Evol. Microbiol.">
        <title>Rhizobium anhuiense sp. nov., isolated from effective nodules of Vicia faba and Pisum sativum.</title>
        <authorList>
            <person name="Zhang Y.J."/>
            <person name="Zheng W.T."/>
            <person name="Everall I."/>
            <person name="Young J.P."/>
            <person name="Zhang X.X."/>
            <person name="Tian C.F."/>
            <person name="Sui X.H."/>
            <person name="Wang E.T."/>
            <person name="Chen W.X."/>
        </authorList>
    </citation>
    <scope>NUCLEOTIDE SEQUENCE [LARGE SCALE GENOMIC DNA]</scope>
    <source>
        <strain evidence="1 2">CCBAU 23252</strain>
    </source>
</reference>
<evidence type="ECO:0000313" key="2">
    <source>
        <dbReference type="Proteomes" id="UP000273611"/>
    </source>
</evidence>
<sequence>MLSRAVERWYRYYELEHDDGASDVLCNAAIALFNEGYRSEGDIATMLIGTYVGLDATKVNAPTTATLH</sequence>
<evidence type="ECO:0000313" key="1">
    <source>
        <dbReference type="EMBL" id="RUM04426.1"/>
    </source>
</evidence>
<dbReference type="AlphaFoldDB" id="A0A432NYG3"/>
<protein>
    <submittedName>
        <fullName evidence="1">Uncharacterized protein</fullName>
    </submittedName>
</protein>
<dbReference type="Proteomes" id="UP000273611">
    <property type="component" value="Unassembled WGS sequence"/>
</dbReference>
<organism evidence="1 2">
    <name type="scientific">Rhizobium anhuiense</name>
    <dbReference type="NCBI Taxonomy" id="1184720"/>
    <lineage>
        <taxon>Bacteria</taxon>
        <taxon>Pseudomonadati</taxon>
        <taxon>Pseudomonadota</taxon>
        <taxon>Alphaproteobacteria</taxon>
        <taxon>Hyphomicrobiales</taxon>
        <taxon>Rhizobiaceae</taxon>
        <taxon>Rhizobium/Agrobacterium group</taxon>
        <taxon>Rhizobium</taxon>
    </lineage>
</organism>
<dbReference type="RefSeq" id="WP_097596206.1">
    <property type="nucleotide sequence ID" value="NZ_BMFI01000003.1"/>
</dbReference>